<keyword evidence="4" id="KW-1185">Reference proteome</keyword>
<dbReference type="InterPro" id="IPR046053">
    <property type="entry name" value="DUF6011"/>
</dbReference>
<feature type="domain" description="SWIM-type" evidence="2">
    <location>
        <begin position="84"/>
        <end position="115"/>
    </location>
</feature>
<gene>
    <name evidence="3" type="ORF">EV192_106631</name>
</gene>
<sequence>MATSIATAKCTRCGRALRSATSIAAGMGRTCKAKVAAAAAKCAAATVYKPAQIAKAAELVELAAIVRVRFAVFTPVSSRGDDLYMVNAATRTCSCPAGEKGLACYHLAAAEILTAA</sequence>
<proteinExistence type="predicted"/>
<dbReference type="OrthoDB" id="3697992at2"/>
<dbReference type="InterPro" id="IPR007527">
    <property type="entry name" value="Znf_SWIM"/>
</dbReference>
<keyword evidence="1" id="KW-0862">Zinc</keyword>
<dbReference type="PROSITE" id="PS50966">
    <property type="entry name" value="ZF_SWIM"/>
    <property type="match status" value="1"/>
</dbReference>
<dbReference type="GO" id="GO:0008270">
    <property type="term" value="F:zinc ion binding"/>
    <property type="evidence" value="ECO:0007669"/>
    <property type="project" value="UniProtKB-KW"/>
</dbReference>
<dbReference type="RefSeq" id="WP_132120967.1">
    <property type="nucleotide sequence ID" value="NZ_SLWS01000006.1"/>
</dbReference>
<keyword evidence="1" id="KW-0479">Metal-binding</keyword>
<dbReference type="Proteomes" id="UP000295680">
    <property type="component" value="Unassembled WGS sequence"/>
</dbReference>
<dbReference type="AlphaFoldDB" id="A0A4R2JDX5"/>
<dbReference type="Pfam" id="PF04434">
    <property type="entry name" value="SWIM"/>
    <property type="match status" value="1"/>
</dbReference>
<organism evidence="3 4">
    <name type="scientific">Actinocrispum wychmicini</name>
    <dbReference type="NCBI Taxonomy" id="1213861"/>
    <lineage>
        <taxon>Bacteria</taxon>
        <taxon>Bacillati</taxon>
        <taxon>Actinomycetota</taxon>
        <taxon>Actinomycetes</taxon>
        <taxon>Pseudonocardiales</taxon>
        <taxon>Pseudonocardiaceae</taxon>
        <taxon>Actinocrispum</taxon>
    </lineage>
</organism>
<reference evidence="3 4" key="1">
    <citation type="submission" date="2019-03" db="EMBL/GenBank/DDBJ databases">
        <title>Genomic Encyclopedia of Type Strains, Phase IV (KMG-IV): sequencing the most valuable type-strain genomes for metagenomic binning, comparative biology and taxonomic classification.</title>
        <authorList>
            <person name="Goeker M."/>
        </authorList>
    </citation>
    <scope>NUCLEOTIDE SEQUENCE [LARGE SCALE GENOMIC DNA]</scope>
    <source>
        <strain evidence="3 4">DSM 45934</strain>
    </source>
</reference>
<evidence type="ECO:0000313" key="4">
    <source>
        <dbReference type="Proteomes" id="UP000295680"/>
    </source>
</evidence>
<evidence type="ECO:0000259" key="2">
    <source>
        <dbReference type="PROSITE" id="PS50966"/>
    </source>
</evidence>
<evidence type="ECO:0000256" key="1">
    <source>
        <dbReference type="PROSITE-ProRule" id="PRU00325"/>
    </source>
</evidence>
<name>A0A4R2JDX5_9PSEU</name>
<dbReference type="EMBL" id="SLWS01000006">
    <property type="protein sequence ID" value="TCO57154.1"/>
    <property type="molecule type" value="Genomic_DNA"/>
</dbReference>
<accession>A0A4R2JDX5</accession>
<protein>
    <submittedName>
        <fullName evidence="3">SWIM zinc finger protein</fullName>
    </submittedName>
</protein>
<evidence type="ECO:0000313" key="3">
    <source>
        <dbReference type="EMBL" id="TCO57154.1"/>
    </source>
</evidence>
<comment type="caution">
    <text evidence="3">The sequence shown here is derived from an EMBL/GenBank/DDBJ whole genome shotgun (WGS) entry which is preliminary data.</text>
</comment>
<dbReference type="Pfam" id="PF19474">
    <property type="entry name" value="DUF6011"/>
    <property type="match status" value="1"/>
</dbReference>
<keyword evidence="1" id="KW-0863">Zinc-finger</keyword>